<protein>
    <recommendedName>
        <fullName evidence="6">Rubredoxin</fullName>
    </recommendedName>
</protein>
<dbReference type="EMBL" id="JAPNKA010000001">
    <property type="protein sequence ID" value="MCY1080087.1"/>
    <property type="molecule type" value="Genomic_DNA"/>
</dbReference>
<keyword evidence="3 6" id="KW-0479">Metal-binding</keyword>
<dbReference type="NCBIfam" id="NF045768">
    <property type="entry name" value="RubredRD"/>
    <property type="match status" value="1"/>
</dbReference>
<dbReference type="Proteomes" id="UP001207654">
    <property type="component" value="Unassembled WGS sequence"/>
</dbReference>
<dbReference type="PANTHER" id="PTHR47627:SF1">
    <property type="entry name" value="RUBREDOXIN-1-RELATED"/>
    <property type="match status" value="1"/>
</dbReference>
<dbReference type="Pfam" id="PF00301">
    <property type="entry name" value="Rubredoxin"/>
    <property type="match status" value="1"/>
</dbReference>
<feature type="domain" description="Rubredoxin-like" evidence="7">
    <location>
        <begin position="2"/>
        <end position="53"/>
    </location>
</feature>
<evidence type="ECO:0000313" key="9">
    <source>
        <dbReference type="Proteomes" id="UP001207654"/>
    </source>
</evidence>
<keyword evidence="5 6" id="KW-0408">Iron</keyword>
<name>A0ABT4AEH8_9BACT</name>
<evidence type="ECO:0000256" key="3">
    <source>
        <dbReference type="ARBA" id="ARBA00022723"/>
    </source>
</evidence>
<dbReference type="PANTHER" id="PTHR47627">
    <property type="entry name" value="RUBREDOXIN"/>
    <property type="match status" value="1"/>
</dbReference>
<evidence type="ECO:0000256" key="6">
    <source>
        <dbReference type="PIRNR" id="PIRNR000071"/>
    </source>
</evidence>
<comment type="similarity">
    <text evidence="1 6">Belongs to the rubredoxin family.</text>
</comment>
<dbReference type="CDD" id="cd00730">
    <property type="entry name" value="rubredoxin"/>
    <property type="match status" value="1"/>
</dbReference>
<dbReference type="InterPro" id="IPR024934">
    <property type="entry name" value="Rubredoxin-like_dom"/>
</dbReference>
<reference evidence="8 9" key="1">
    <citation type="submission" date="2022-11" db="EMBL/GenBank/DDBJ databases">
        <title>Minimal conservation of predation-associated metabolite biosynthetic gene clusters underscores biosynthetic potential of Myxococcota including descriptions for ten novel species: Archangium lansinium sp. nov., Myxococcus landrumus sp. nov., Nannocystis bai.</title>
        <authorList>
            <person name="Ahearne A."/>
            <person name="Stevens C."/>
            <person name="Phillips K."/>
        </authorList>
    </citation>
    <scope>NUCLEOTIDE SEQUENCE [LARGE SCALE GENOMIC DNA]</scope>
    <source>
        <strain evidence="8 9">MIWBW</strain>
    </source>
</reference>
<keyword evidence="2 6" id="KW-0813">Transport</keyword>
<dbReference type="PROSITE" id="PS50903">
    <property type="entry name" value="RUBREDOXIN_LIKE"/>
    <property type="match status" value="1"/>
</dbReference>
<accession>A0ABT4AEH8</accession>
<dbReference type="InterPro" id="IPR018527">
    <property type="entry name" value="Rubredoxin_Fe_BS"/>
</dbReference>
<dbReference type="SUPFAM" id="SSF57802">
    <property type="entry name" value="Rubredoxin-like"/>
    <property type="match status" value="1"/>
</dbReference>
<evidence type="ECO:0000256" key="5">
    <source>
        <dbReference type="ARBA" id="ARBA00023004"/>
    </source>
</evidence>
<comment type="caution">
    <text evidence="8">The sequence shown here is derived from an EMBL/GenBank/DDBJ whole genome shotgun (WGS) entry which is preliminary data.</text>
</comment>
<evidence type="ECO:0000256" key="2">
    <source>
        <dbReference type="ARBA" id="ARBA00022448"/>
    </source>
</evidence>
<dbReference type="Gene3D" id="2.20.28.10">
    <property type="match status" value="1"/>
</dbReference>
<comment type="cofactor">
    <cofactor evidence="6">
        <name>Fe(3+)</name>
        <dbReference type="ChEBI" id="CHEBI:29034"/>
    </cofactor>
    <text evidence="6">Binds 1 Fe(3+) ion per subunit.</text>
</comment>
<dbReference type="InterPro" id="IPR024935">
    <property type="entry name" value="Rubredoxin_dom"/>
</dbReference>
<evidence type="ECO:0000256" key="4">
    <source>
        <dbReference type="ARBA" id="ARBA00022982"/>
    </source>
</evidence>
<sequence>MNKRYRCLVCQHIYDPAEGDPASGIAPGTPFEQIPDTWYCPDCGASKADFEPIDE</sequence>
<evidence type="ECO:0000259" key="7">
    <source>
        <dbReference type="PROSITE" id="PS50903"/>
    </source>
</evidence>
<dbReference type="InterPro" id="IPR024922">
    <property type="entry name" value="Rubredoxin"/>
</dbReference>
<dbReference type="RefSeq" id="WP_267538763.1">
    <property type="nucleotide sequence ID" value="NZ_JAPNKA010000001.1"/>
</dbReference>
<evidence type="ECO:0000313" key="8">
    <source>
        <dbReference type="EMBL" id="MCY1080087.1"/>
    </source>
</evidence>
<keyword evidence="4 6" id="KW-0249">Electron transport</keyword>
<evidence type="ECO:0000256" key="1">
    <source>
        <dbReference type="ARBA" id="ARBA00005337"/>
    </source>
</evidence>
<keyword evidence="9" id="KW-1185">Reference proteome</keyword>
<gene>
    <name evidence="8" type="ORF">OV287_37115</name>
</gene>
<dbReference type="PIRSF" id="PIRSF000071">
    <property type="entry name" value="Rubredoxin"/>
    <property type="match status" value="1"/>
</dbReference>
<dbReference type="PROSITE" id="PS00202">
    <property type="entry name" value="RUBREDOXIN"/>
    <property type="match status" value="1"/>
</dbReference>
<dbReference type="InterPro" id="IPR050526">
    <property type="entry name" value="Rubredoxin_ET"/>
</dbReference>
<proteinExistence type="inferred from homology"/>
<dbReference type="PRINTS" id="PR00163">
    <property type="entry name" value="RUBREDOXIN"/>
</dbReference>
<organism evidence="8 9">
    <name type="scientific">Archangium lansingense</name>
    <dbReference type="NCBI Taxonomy" id="2995310"/>
    <lineage>
        <taxon>Bacteria</taxon>
        <taxon>Pseudomonadati</taxon>
        <taxon>Myxococcota</taxon>
        <taxon>Myxococcia</taxon>
        <taxon>Myxococcales</taxon>
        <taxon>Cystobacterineae</taxon>
        <taxon>Archangiaceae</taxon>
        <taxon>Archangium</taxon>
    </lineage>
</organism>